<accession>A0ABV5W0I7</accession>
<organism evidence="1 2">
    <name type="scientific">Paenibacillus hodogayensis</name>
    <dbReference type="NCBI Taxonomy" id="279208"/>
    <lineage>
        <taxon>Bacteria</taxon>
        <taxon>Bacillati</taxon>
        <taxon>Bacillota</taxon>
        <taxon>Bacilli</taxon>
        <taxon>Bacillales</taxon>
        <taxon>Paenibacillaceae</taxon>
        <taxon>Paenibacillus</taxon>
    </lineage>
</organism>
<evidence type="ECO:0000313" key="1">
    <source>
        <dbReference type="EMBL" id="MFB9754080.1"/>
    </source>
</evidence>
<name>A0ABV5W0I7_9BACL</name>
<comment type="caution">
    <text evidence="1">The sequence shown here is derived from an EMBL/GenBank/DDBJ whole genome shotgun (WGS) entry which is preliminary data.</text>
</comment>
<dbReference type="SUPFAM" id="SSF49899">
    <property type="entry name" value="Concanavalin A-like lectins/glucanases"/>
    <property type="match status" value="1"/>
</dbReference>
<dbReference type="Gene3D" id="2.60.120.200">
    <property type="match status" value="1"/>
</dbReference>
<proteinExistence type="predicted"/>
<gene>
    <name evidence="1" type="ORF">ACFFNY_21135</name>
</gene>
<evidence type="ECO:0000313" key="2">
    <source>
        <dbReference type="Proteomes" id="UP001589619"/>
    </source>
</evidence>
<dbReference type="InterPro" id="IPR013320">
    <property type="entry name" value="ConA-like_dom_sf"/>
</dbReference>
<dbReference type="Pfam" id="PF13385">
    <property type="entry name" value="Laminin_G_3"/>
    <property type="match status" value="1"/>
</dbReference>
<keyword evidence="2" id="KW-1185">Reference proteome</keyword>
<sequence length="257" mass="28702">MSNFLYQAAADAVHTFPNLVCFWDFQEPAGTIRQGQGKFAYRLQEANLPVPTVAEGVFGPYAADLSPGRWFRIPRAECPALHFSGEHAAFTIVAWIRWRSEQSQGCQAVAGIWNETAKQRQYCLFLDLRIWESKKQVCGHVSAEGGPTPGYPFCMTSAIGQTPVDSEWHMVSFTYDGEYARVYLDDRLDEREQWNPFHYPDGLFDGGEAGADFTVGAVDRSGEMGNDYNGYLGGLAIYDGALTEAEITALYEMTMKK</sequence>
<dbReference type="Proteomes" id="UP001589619">
    <property type="component" value="Unassembled WGS sequence"/>
</dbReference>
<dbReference type="EMBL" id="JBHMAG010000014">
    <property type="protein sequence ID" value="MFB9754080.1"/>
    <property type="molecule type" value="Genomic_DNA"/>
</dbReference>
<protein>
    <submittedName>
        <fullName evidence="1">LamG-like jellyroll fold domain-containing protein</fullName>
    </submittedName>
</protein>
<dbReference type="RefSeq" id="WP_344914396.1">
    <property type="nucleotide sequence ID" value="NZ_BAAAYO010000013.1"/>
</dbReference>
<reference evidence="1 2" key="1">
    <citation type="submission" date="2024-09" db="EMBL/GenBank/DDBJ databases">
        <authorList>
            <person name="Sun Q."/>
            <person name="Mori K."/>
        </authorList>
    </citation>
    <scope>NUCLEOTIDE SEQUENCE [LARGE SCALE GENOMIC DNA]</scope>
    <source>
        <strain evidence="1 2">JCM 12520</strain>
    </source>
</reference>